<name>A0A2P2P0B9_RHIMU</name>
<reference evidence="1" key="1">
    <citation type="submission" date="2018-02" db="EMBL/GenBank/DDBJ databases">
        <title>Rhizophora mucronata_Transcriptome.</title>
        <authorList>
            <person name="Meera S.P."/>
            <person name="Sreeshan A."/>
            <person name="Augustine A."/>
        </authorList>
    </citation>
    <scope>NUCLEOTIDE SEQUENCE</scope>
    <source>
        <tissue evidence="1">Leaf</tissue>
    </source>
</reference>
<proteinExistence type="predicted"/>
<evidence type="ECO:0000313" key="1">
    <source>
        <dbReference type="EMBL" id="MBX48132.1"/>
    </source>
</evidence>
<dbReference type="AlphaFoldDB" id="A0A2P2P0B9"/>
<organism evidence="1">
    <name type="scientific">Rhizophora mucronata</name>
    <name type="common">Asiatic mangrove</name>
    <dbReference type="NCBI Taxonomy" id="61149"/>
    <lineage>
        <taxon>Eukaryota</taxon>
        <taxon>Viridiplantae</taxon>
        <taxon>Streptophyta</taxon>
        <taxon>Embryophyta</taxon>
        <taxon>Tracheophyta</taxon>
        <taxon>Spermatophyta</taxon>
        <taxon>Magnoliopsida</taxon>
        <taxon>eudicotyledons</taxon>
        <taxon>Gunneridae</taxon>
        <taxon>Pentapetalae</taxon>
        <taxon>rosids</taxon>
        <taxon>fabids</taxon>
        <taxon>Malpighiales</taxon>
        <taxon>Rhizophoraceae</taxon>
        <taxon>Rhizophora</taxon>
    </lineage>
</organism>
<dbReference type="EMBL" id="GGEC01067648">
    <property type="protein sequence ID" value="MBX48132.1"/>
    <property type="molecule type" value="Transcribed_RNA"/>
</dbReference>
<sequence length="43" mass="4531">MASSKGVFPNLSEVLTSTPFSIRKRAISLNPLAAAVCRADLPT</sequence>
<protein>
    <submittedName>
        <fullName evidence="1">Uncharacterized protein</fullName>
    </submittedName>
</protein>
<accession>A0A2P2P0B9</accession>